<protein>
    <submittedName>
        <fullName evidence="2">PAS domain-containing protein</fullName>
    </submittedName>
</protein>
<feature type="domain" description="PAS fold-3" evidence="1">
    <location>
        <begin position="31"/>
        <end position="119"/>
    </location>
</feature>
<dbReference type="PROSITE" id="PS51257">
    <property type="entry name" value="PROKAR_LIPOPROTEIN"/>
    <property type="match status" value="1"/>
</dbReference>
<sequence>MASMKSPFSSFVGGSSCAMGFFTWSVPENTLFADDVFAELYELAPAEVSAGIRVEDILEKIVDDDRPLLARKIHQAIISGRPSTQSYRVRRSDGTSKELVSFGRCMRDQRDVPSFYTGAVVDPSNPAVTVSSDTFAAHCTAAMNIALIRKNELAASYIRSALHVAAKGSQDK</sequence>
<organism evidence="2 3">
    <name type="scientific">Agrobacterium larrymoorei</name>
    <dbReference type="NCBI Taxonomy" id="160699"/>
    <lineage>
        <taxon>Bacteria</taxon>
        <taxon>Pseudomonadati</taxon>
        <taxon>Pseudomonadota</taxon>
        <taxon>Alphaproteobacteria</taxon>
        <taxon>Hyphomicrobiales</taxon>
        <taxon>Rhizobiaceae</taxon>
        <taxon>Rhizobium/Agrobacterium group</taxon>
        <taxon>Agrobacterium</taxon>
    </lineage>
</organism>
<gene>
    <name evidence="2" type="ORF">J5285_14770</name>
</gene>
<dbReference type="EMBL" id="CP072168">
    <property type="protein sequence ID" value="QYA08694.1"/>
    <property type="molecule type" value="Genomic_DNA"/>
</dbReference>
<dbReference type="Proteomes" id="UP000826513">
    <property type="component" value="Chromosome 2"/>
</dbReference>
<dbReference type="Pfam" id="PF08447">
    <property type="entry name" value="PAS_3"/>
    <property type="match status" value="1"/>
</dbReference>
<name>A0ABX8T8D6_9HYPH</name>
<reference evidence="2 3" key="1">
    <citation type="submission" date="2021-03" db="EMBL/GenBank/DDBJ databases">
        <title>Rapid diversification of plasmids in a genus of pathogenic and nitrogen fixing bacteria.</title>
        <authorList>
            <person name="Weisberg A.J."/>
            <person name="Miller M."/>
            <person name="Ream W."/>
            <person name="Grunwald N.J."/>
            <person name="Chang J.H."/>
        </authorList>
    </citation>
    <scope>NUCLEOTIDE SEQUENCE [LARGE SCALE GENOMIC DNA]</scope>
    <source>
        <strain evidence="2 3">AF3.44</strain>
    </source>
</reference>
<accession>A0ABX8T8D6</accession>
<evidence type="ECO:0000259" key="1">
    <source>
        <dbReference type="Pfam" id="PF08447"/>
    </source>
</evidence>
<evidence type="ECO:0000313" key="3">
    <source>
        <dbReference type="Proteomes" id="UP000826513"/>
    </source>
</evidence>
<evidence type="ECO:0000313" key="2">
    <source>
        <dbReference type="EMBL" id="QYA08694.1"/>
    </source>
</evidence>
<proteinExistence type="predicted"/>
<keyword evidence="3" id="KW-1185">Reference proteome</keyword>
<dbReference type="RefSeq" id="WP_219276043.1">
    <property type="nucleotide sequence ID" value="NZ_CP072168.1"/>
</dbReference>
<dbReference type="CDD" id="cd00130">
    <property type="entry name" value="PAS"/>
    <property type="match status" value="1"/>
</dbReference>
<dbReference type="InterPro" id="IPR000014">
    <property type="entry name" value="PAS"/>
</dbReference>
<dbReference type="InterPro" id="IPR013655">
    <property type="entry name" value="PAS_fold_3"/>
</dbReference>